<evidence type="ECO:0000256" key="17">
    <source>
        <dbReference type="ARBA" id="ARBA00049902"/>
    </source>
</evidence>
<evidence type="ECO:0000256" key="12">
    <source>
        <dbReference type="ARBA" id="ARBA00022984"/>
    </source>
</evidence>
<keyword evidence="7" id="KW-0645">Protease</keyword>
<evidence type="ECO:0000256" key="7">
    <source>
        <dbReference type="ARBA" id="ARBA00022670"/>
    </source>
</evidence>
<evidence type="ECO:0000256" key="11">
    <source>
        <dbReference type="ARBA" id="ARBA00022960"/>
    </source>
</evidence>
<evidence type="ECO:0000256" key="1">
    <source>
        <dbReference type="ARBA" id="ARBA00004236"/>
    </source>
</evidence>
<keyword evidence="14" id="KW-0511">Multifunctional enzyme</keyword>
<evidence type="ECO:0000256" key="18">
    <source>
        <dbReference type="SAM" id="MobiDB-lite"/>
    </source>
</evidence>
<evidence type="ECO:0000256" key="15">
    <source>
        <dbReference type="ARBA" id="ARBA00023316"/>
    </source>
</evidence>
<sequence length="770" mass="87464">MAEEKTTNFSKYIKWFWILIGGGLGLICFLFLLASWGAFGELPTFEELENPNNDLATEIISSDGKTIGKYYIEANRTPITFKDLPQNLVDALVSTEDERYYNHSGIDFRGLTRAIANFGRNGGASTITQQLAKNLFHKRERASLLKKLSQKVKEWVIATRLERQYTKHEIIAMYLNTQGFLFNATGIRSASRIYFGKEPKELDIQESAILVGMLKNPRQYNPHREISKDKSLARRNVVFGQMYKNGFLTEKQRDSLQKLPLKINFTPESHSDGLATYFREHLRDYLKNWAKNKLKPDGTNYDIYKDGLKVYVTIDSRMQQYAEEAVEEHMANLQKYFFDEQKRNNQAPFYDIDKDEIKKILNRGKRNSERYKRMKAQGYTRKQIEESFTTKTDMRVFTWKGDKDTIMTPYDSIRYYKYFLRSGLVSIEPQTGHIKAWVGGINNKHFKYDAVNQQKRQVGSTFKPFVYATAINQLKMSPCDKLPNIKYTIPKEKYGMQDDWTPKNSGDKYGGELTLKEALAKSVNTISAQLIDKVSPINVARLAKSAGIETEFQANPSIALGSVDLSLLEMTSAYSTFANKGMRVSPMMITHIEDKNGTTLDTFVPETKEVLSEESAYVILNLMEGVTNSGSGVRLRTVGIRPKFITGYPYKLNNPIAGKTGTTQNQSDGWFMGIVPNLATGVWSGGEDRSIHFAGIDKGQGAAMSLPTWAIYMRKCYEDKTLNVSKDPFEEPSELSIIVDCDKMKDSTDEEEGEDGTKKGDTNGGSDTDF</sequence>
<keyword evidence="19" id="KW-1133">Transmembrane helix</keyword>
<comment type="catalytic activity">
    <reaction evidence="16">
        <text>Preferential cleavage: (Ac)2-L-Lys-D-Ala-|-D-Ala. Also transpeptidation of peptidyl-alanyl moieties that are N-acyl substituents of D-alanine.</text>
        <dbReference type="EC" id="3.4.16.4"/>
    </reaction>
</comment>
<keyword evidence="12" id="KW-0573">Peptidoglycan synthesis</keyword>
<reference evidence="23" key="1">
    <citation type="journal article" date="2019" name="Int. J. Syst. Evol. Microbiol.">
        <title>The Global Catalogue of Microorganisms (GCM) 10K type strain sequencing project: providing services to taxonomists for standard genome sequencing and annotation.</title>
        <authorList>
            <consortium name="The Broad Institute Genomics Platform"/>
            <consortium name="The Broad Institute Genome Sequencing Center for Infectious Disease"/>
            <person name="Wu L."/>
            <person name="Ma J."/>
        </authorList>
    </citation>
    <scope>NUCLEOTIDE SEQUENCE [LARGE SCALE GENOMIC DNA]</scope>
    <source>
        <strain evidence="23">CCUG 60527</strain>
    </source>
</reference>
<evidence type="ECO:0000256" key="8">
    <source>
        <dbReference type="ARBA" id="ARBA00022676"/>
    </source>
</evidence>
<dbReference type="InterPro" id="IPR050396">
    <property type="entry name" value="Glycosyltr_51/Transpeptidase"/>
</dbReference>
<dbReference type="Gene3D" id="3.40.710.10">
    <property type="entry name" value="DD-peptidase/beta-lactamase superfamily"/>
    <property type="match status" value="2"/>
</dbReference>
<dbReference type="SUPFAM" id="SSF53955">
    <property type="entry name" value="Lysozyme-like"/>
    <property type="match status" value="1"/>
</dbReference>
<evidence type="ECO:0000259" key="21">
    <source>
        <dbReference type="Pfam" id="PF00912"/>
    </source>
</evidence>
<gene>
    <name evidence="22" type="ORF">ACFQ1U_05660</name>
</gene>
<evidence type="ECO:0000256" key="4">
    <source>
        <dbReference type="ARBA" id="ARBA00007739"/>
    </source>
</evidence>
<dbReference type="Pfam" id="PF00905">
    <property type="entry name" value="Transpeptidase"/>
    <property type="match status" value="1"/>
</dbReference>
<keyword evidence="5" id="KW-1003">Cell membrane</keyword>
<dbReference type="InterPro" id="IPR023346">
    <property type="entry name" value="Lysozyme-like_dom_sf"/>
</dbReference>
<dbReference type="Proteomes" id="UP001597062">
    <property type="component" value="Unassembled WGS sequence"/>
</dbReference>
<keyword evidence="11" id="KW-0133">Cell shape</keyword>
<evidence type="ECO:0000256" key="5">
    <source>
        <dbReference type="ARBA" id="ARBA00022475"/>
    </source>
</evidence>
<evidence type="ECO:0000259" key="20">
    <source>
        <dbReference type="Pfam" id="PF00905"/>
    </source>
</evidence>
<comment type="subcellular location">
    <subcellularLocation>
        <location evidence="1">Cell membrane</location>
    </subcellularLocation>
</comment>
<evidence type="ECO:0000256" key="6">
    <source>
        <dbReference type="ARBA" id="ARBA00022645"/>
    </source>
</evidence>
<dbReference type="RefSeq" id="WP_386106216.1">
    <property type="nucleotide sequence ID" value="NZ_JBHTJR010000030.1"/>
</dbReference>
<organism evidence="22 23">
    <name type="scientific">Tenacibaculum geojense</name>
    <dbReference type="NCBI Taxonomy" id="915352"/>
    <lineage>
        <taxon>Bacteria</taxon>
        <taxon>Pseudomonadati</taxon>
        <taxon>Bacteroidota</taxon>
        <taxon>Flavobacteriia</taxon>
        <taxon>Flavobacteriales</taxon>
        <taxon>Flavobacteriaceae</taxon>
        <taxon>Tenacibaculum</taxon>
    </lineage>
</organism>
<protein>
    <submittedName>
        <fullName evidence="22">Transglycosylase domain-containing protein</fullName>
    </submittedName>
</protein>
<evidence type="ECO:0000313" key="23">
    <source>
        <dbReference type="Proteomes" id="UP001597062"/>
    </source>
</evidence>
<comment type="similarity">
    <text evidence="3">In the C-terminal section; belongs to the transpeptidase family.</text>
</comment>
<evidence type="ECO:0000256" key="13">
    <source>
        <dbReference type="ARBA" id="ARBA00023136"/>
    </source>
</evidence>
<keyword evidence="6" id="KW-0121">Carboxypeptidase</keyword>
<evidence type="ECO:0000256" key="10">
    <source>
        <dbReference type="ARBA" id="ARBA00022801"/>
    </source>
</evidence>
<dbReference type="InterPro" id="IPR036950">
    <property type="entry name" value="PBP_transglycosylase"/>
</dbReference>
<dbReference type="Gene3D" id="1.10.3810.10">
    <property type="entry name" value="Biosynthetic peptidoglycan transglycosylase-like"/>
    <property type="match status" value="1"/>
</dbReference>
<keyword evidence="10" id="KW-0378">Hydrolase</keyword>
<accession>A0ABW3JQA5</accession>
<feature type="domain" description="Penicillin-binding protein transpeptidase" evidence="20">
    <location>
        <begin position="425"/>
        <end position="677"/>
    </location>
</feature>
<dbReference type="SUPFAM" id="SSF56601">
    <property type="entry name" value="beta-lactamase/transpeptidase-like"/>
    <property type="match status" value="1"/>
</dbReference>
<evidence type="ECO:0000256" key="9">
    <source>
        <dbReference type="ARBA" id="ARBA00022679"/>
    </source>
</evidence>
<comment type="caution">
    <text evidence="22">The sequence shown here is derived from an EMBL/GenBank/DDBJ whole genome shotgun (WGS) entry which is preliminary data.</text>
</comment>
<evidence type="ECO:0000256" key="16">
    <source>
        <dbReference type="ARBA" id="ARBA00034000"/>
    </source>
</evidence>
<keyword evidence="9" id="KW-0808">Transferase</keyword>
<evidence type="ECO:0000256" key="14">
    <source>
        <dbReference type="ARBA" id="ARBA00023268"/>
    </source>
</evidence>
<proteinExistence type="inferred from homology"/>
<comment type="similarity">
    <text evidence="4">In the N-terminal section; belongs to the glycosyltransferase 51 family.</text>
</comment>
<comment type="pathway">
    <text evidence="2">Cell wall biogenesis; peptidoglycan biosynthesis.</text>
</comment>
<dbReference type="PANTHER" id="PTHR32282:SF11">
    <property type="entry name" value="PENICILLIN-BINDING PROTEIN 1B"/>
    <property type="match status" value="1"/>
</dbReference>
<feature type="domain" description="Glycosyl transferase family 51" evidence="21">
    <location>
        <begin position="64"/>
        <end position="242"/>
    </location>
</feature>
<dbReference type="EMBL" id="JBHTJR010000030">
    <property type="protein sequence ID" value="MFD0992683.1"/>
    <property type="molecule type" value="Genomic_DNA"/>
</dbReference>
<evidence type="ECO:0000313" key="22">
    <source>
        <dbReference type="EMBL" id="MFD0992683.1"/>
    </source>
</evidence>
<feature type="transmembrane region" description="Helical" evidence="19">
    <location>
        <begin position="12"/>
        <end position="39"/>
    </location>
</feature>
<dbReference type="InterPro" id="IPR012338">
    <property type="entry name" value="Beta-lactam/transpept-like"/>
</dbReference>
<dbReference type="InterPro" id="IPR001264">
    <property type="entry name" value="Glyco_trans_51"/>
</dbReference>
<dbReference type="Pfam" id="PF00912">
    <property type="entry name" value="Transgly"/>
    <property type="match status" value="1"/>
</dbReference>
<evidence type="ECO:0000256" key="19">
    <source>
        <dbReference type="SAM" id="Phobius"/>
    </source>
</evidence>
<dbReference type="PANTHER" id="PTHR32282">
    <property type="entry name" value="BINDING PROTEIN TRANSPEPTIDASE, PUTATIVE-RELATED"/>
    <property type="match status" value="1"/>
</dbReference>
<keyword evidence="8" id="KW-0328">Glycosyltransferase</keyword>
<evidence type="ECO:0000256" key="3">
    <source>
        <dbReference type="ARBA" id="ARBA00007090"/>
    </source>
</evidence>
<keyword evidence="19" id="KW-0812">Transmembrane</keyword>
<evidence type="ECO:0000256" key="2">
    <source>
        <dbReference type="ARBA" id="ARBA00004752"/>
    </source>
</evidence>
<feature type="region of interest" description="Disordered" evidence="18">
    <location>
        <begin position="737"/>
        <end position="770"/>
    </location>
</feature>
<keyword evidence="15" id="KW-0961">Cell wall biogenesis/degradation</keyword>
<comment type="catalytic activity">
    <reaction evidence="17">
        <text>[GlcNAc-(1-&gt;4)-Mur2Ac(oyl-L-Ala-gamma-D-Glu-L-Lys-D-Ala-D-Ala)](n)-di-trans,octa-cis-undecaprenyl diphosphate + beta-D-GlcNAc-(1-&gt;4)-Mur2Ac(oyl-L-Ala-gamma-D-Glu-L-Lys-D-Ala-D-Ala)-di-trans,octa-cis-undecaprenyl diphosphate = [GlcNAc-(1-&gt;4)-Mur2Ac(oyl-L-Ala-gamma-D-Glu-L-Lys-D-Ala-D-Ala)](n+1)-di-trans,octa-cis-undecaprenyl diphosphate + di-trans,octa-cis-undecaprenyl diphosphate + H(+)</text>
        <dbReference type="Rhea" id="RHEA:23708"/>
        <dbReference type="Rhea" id="RHEA-COMP:9602"/>
        <dbReference type="Rhea" id="RHEA-COMP:9603"/>
        <dbReference type="ChEBI" id="CHEBI:15378"/>
        <dbReference type="ChEBI" id="CHEBI:58405"/>
        <dbReference type="ChEBI" id="CHEBI:60033"/>
        <dbReference type="ChEBI" id="CHEBI:78435"/>
        <dbReference type="EC" id="2.4.99.28"/>
    </reaction>
</comment>
<keyword evidence="23" id="KW-1185">Reference proteome</keyword>
<name>A0ABW3JQA5_9FLAO</name>
<dbReference type="InterPro" id="IPR001460">
    <property type="entry name" value="PCN-bd_Tpept"/>
</dbReference>
<keyword evidence="13 19" id="KW-0472">Membrane</keyword>